<dbReference type="NCBIfam" id="TIGR01368">
    <property type="entry name" value="CPSaseIIsmall"/>
    <property type="match status" value="1"/>
</dbReference>
<feature type="domain" description="Carbamoyl-phosphate synthase small subunit N-terminal" evidence="9">
    <location>
        <begin position="1"/>
        <end position="133"/>
    </location>
</feature>
<dbReference type="InterPro" id="IPR036480">
    <property type="entry name" value="CarbP_synth_ssu_N_sf"/>
</dbReference>
<comment type="caution">
    <text evidence="10">The sequence shown here is derived from an EMBL/GenBank/DDBJ whole genome shotgun (WGS) entry which is preliminary data.</text>
</comment>
<dbReference type="RefSeq" id="WP_049680407.1">
    <property type="nucleotide sequence ID" value="NZ_LFZW01000001.1"/>
</dbReference>
<dbReference type="SMART" id="SM01097">
    <property type="entry name" value="CPSase_sm_chain"/>
    <property type="match status" value="1"/>
</dbReference>
<dbReference type="InterPro" id="IPR035686">
    <property type="entry name" value="CPSase_GATase1"/>
</dbReference>
<dbReference type="SUPFAM" id="SSF52021">
    <property type="entry name" value="Carbamoyl phosphate synthetase, small subunit N-terminal domain"/>
    <property type="match status" value="1"/>
</dbReference>
<dbReference type="GO" id="GO:0006526">
    <property type="term" value="P:L-arginine biosynthetic process"/>
    <property type="evidence" value="ECO:0007669"/>
    <property type="project" value="UniProtKB-UniRule"/>
</dbReference>
<dbReference type="PANTHER" id="PTHR43418:SF7">
    <property type="entry name" value="CARBAMOYL-PHOSPHATE SYNTHASE SMALL CHAIN"/>
    <property type="match status" value="1"/>
</dbReference>
<keyword evidence="5 8" id="KW-0067">ATP-binding</keyword>
<dbReference type="PANTHER" id="PTHR43418">
    <property type="entry name" value="MULTIFUNCTIONAL TRYPTOPHAN BIOSYNTHESIS PROTEIN-RELATED"/>
    <property type="match status" value="1"/>
</dbReference>
<reference evidence="11" key="1">
    <citation type="submission" date="2015-07" db="EMBL/GenBank/DDBJ databases">
        <title>Genome sequencing project for genomic taxonomy and phylogenomics of Bacillus-like bacteria.</title>
        <authorList>
            <person name="Liu B."/>
            <person name="Wang J."/>
            <person name="Zhu Y."/>
            <person name="Liu G."/>
            <person name="Chen Q."/>
            <person name="Chen Z."/>
            <person name="Lan J."/>
            <person name="Che J."/>
            <person name="Ge C."/>
            <person name="Shi H."/>
            <person name="Pan Z."/>
            <person name="Liu X."/>
        </authorList>
    </citation>
    <scope>NUCLEOTIDE SEQUENCE [LARGE SCALE GENOMIC DNA]</scope>
    <source>
        <strain evidence="11">FJAT-27997</strain>
    </source>
</reference>
<feature type="binding site" evidence="8">
    <location>
        <position position="218"/>
    </location>
    <ligand>
        <name>L-glutamine</name>
        <dbReference type="ChEBI" id="CHEBI:58359"/>
    </ligand>
</feature>
<dbReference type="UniPathway" id="UPA00070">
    <property type="reaction ID" value="UER00115"/>
</dbReference>
<dbReference type="PATRIC" id="fig|1679170.3.peg.1226"/>
<dbReference type="AlphaFoldDB" id="A0A0K9GQZ5"/>
<dbReference type="PRINTS" id="PR00096">
    <property type="entry name" value="GATASE"/>
</dbReference>
<dbReference type="Proteomes" id="UP000037146">
    <property type="component" value="Unassembled WGS sequence"/>
</dbReference>
<comment type="similarity">
    <text evidence="2 8">Belongs to the CarA family.</text>
</comment>
<evidence type="ECO:0000256" key="3">
    <source>
        <dbReference type="ARBA" id="ARBA00022598"/>
    </source>
</evidence>
<feature type="binding site" evidence="8">
    <location>
        <position position="244"/>
    </location>
    <ligand>
        <name>L-glutamine</name>
        <dbReference type="ChEBI" id="CHEBI:58359"/>
    </ligand>
</feature>
<feature type="binding site" evidence="8">
    <location>
        <position position="216"/>
    </location>
    <ligand>
        <name>L-glutamine</name>
        <dbReference type="ChEBI" id="CHEBI:58359"/>
    </ligand>
</feature>
<dbReference type="CDD" id="cd01744">
    <property type="entry name" value="GATase1_CPSase"/>
    <property type="match status" value="1"/>
</dbReference>
<dbReference type="SUPFAM" id="SSF52317">
    <property type="entry name" value="Class I glutamine amidotransferase-like"/>
    <property type="match status" value="1"/>
</dbReference>
<gene>
    <name evidence="8" type="primary">carA</name>
    <name evidence="10" type="ORF">AC625_05730</name>
</gene>
<dbReference type="Gene3D" id="3.40.50.880">
    <property type="match status" value="1"/>
</dbReference>
<comment type="function">
    <text evidence="8">Small subunit of the glutamine-dependent carbamoyl phosphate synthetase (CPSase). CPSase catalyzes the formation of carbamoyl phosphate from the ammonia moiety of glutamine, carbonate, and phosphate donated by ATP, constituting the first step of 2 biosynthetic pathways, one leading to arginine and/or urea and the other to pyrimidine nucleotides. The small subunit (glutamine amidotransferase) binds and cleaves glutamine to supply the large subunit with the substrate ammonia.</text>
</comment>
<accession>A0A0K9GQZ5</accession>
<feature type="binding site" evidence="8">
    <location>
        <position position="288"/>
    </location>
    <ligand>
        <name>L-glutamine</name>
        <dbReference type="ChEBI" id="CHEBI:58359"/>
    </ligand>
</feature>
<dbReference type="HAMAP" id="MF_01209">
    <property type="entry name" value="CPSase_S_chain"/>
    <property type="match status" value="1"/>
</dbReference>
<dbReference type="InterPro" id="IPR002474">
    <property type="entry name" value="CarbamoylP_synth_ssu_N"/>
</dbReference>
<feature type="region of interest" description="CPSase" evidence="8">
    <location>
        <begin position="1"/>
        <end position="167"/>
    </location>
</feature>
<comment type="caution">
    <text evidence="8">Lacks conserved residue(s) required for the propagation of feature annotation.</text>
</comment>
<dbReference type="GO" id="GO:0006541">
    <property type="term" value="P:glutamine metabolic process"/>
    <property type="evidence" value="ECO:0007669"/>
    <property type="project" value="InterPro"/>
</dbReference>
<evidence type="ECO:0000259" key="9">
    <source>
        <dbReference type="SMART" id="SM01097"/>
    </source>
</evidence>
<dbReference type="OrthoDB" id="9804328at2"/>
<dbReference type="Gene3D" id="3.50.30.20">
    <property type="entry name" value="Carbamoyl-phosphate synthase small subunit, N-terminal domain"/>
    <property type="match status" value="1"/>
</dbReference>
<dbReference type="GO" id="GO:0006207">
    <property type="term" value="P:'de novo' pyrimidine nucleobase biosynthetic process"/>
    <property type="evidence" value="ECO:0007669"/>
    <property type="project" value="InterPro"/>
</dbReference>
<feature type="active site" evidence="8">
    <location>
        <position position="328"/>
    </location>
</feature>
<comment type="subunit">
    <text evidence="8">Composed of two chains; the small (or glutamine) chain promotes the hydrolysis of glutamine to ammonia, which is used by the large (or ammonia) chain to synthesize carbamoyl phosphate. Tetramer of heterodimers (alpha,beta)4.</text>
</comment>
<keyword evidence="8" id="KW-0028">Amino-acid biosynthesis</keyword>
<protein>
    <recommendedName>
        <fullName evidence="8">Carbamoyl phosphate synthase small chain</fullName>
        <ecNumber evidence="8">6.3.5.5</ecNumber>
    </recommendedName>
    <alternativeName>
        <fullName evidence="8">Carbamoyl phosphate synthetase glutamine chain</fullName>
    </alternativeName>
</protein>
<dbReference type="GO" id="GO:0004359">
    <property type="term" value="F:glutaminase activity"/>
    <property type="evidence" value="ECO:0007669"/>
    <property type="project" value="RHEA"/>
</dbReference>
<evidence type="ECO:0000256" key="2">
    <source>
        <dbReference type="ARBA" id="ARBA00007800"/>
    </source>
</evidence>
<keyword evidence="6 8" id="KW-0315">Glutamine amidotransferase</keyword>
<dbReference type="GO" id="GO:0044205">
    <property type="term" value="P:'de novo' UMP biosynthetic process"/>
    <property type="evidence" value="ECO:0007669"/>
    <property type="project" value="UniProtKB-UniRule"/>
</dbReference>
<dbReference type="Pfam" id="PF00988">
    <property type="entry name" value="CPSase_sm_chain"/>
    <property type="match status" value="1"/>
</dbReference>
<feature type="active site" evidence="8">
    <location>
        <position position="330"/>
    </location>
</feature>
<dbReference type="GO" id="GO:0005524">
    <property type="term" value="F:ATP binding"/>
    <property type="evidence" value="ECO:0007669"/>
    <property type="project" value="UniProtKB-UniRule"/>
</dbReference>
<evidence type="ECO:0000313" key="11">
    <source>
        <dbReference type="Proteomes" id="UP000037146"/>
    </source>
</evidence>
<comment type="catalytic activity">
    <reaction evidence="8">
        <text>L-glutamine + H2O = L-glutamate + NH4(+)</text>
        <dbReference type="Rhea" id="RHEA:15889"/>
        <dbReference type="ChEBI" id="CHEBI:15377"/>
        <dbReference type="ChEBI" id="CHEBI:28938"/>
        <dbReference type="ChEBI" id="CHEBI:29985"/>
        <dbReference type="ChEBI" id="CHEBI:58359"/>
    </reaction>
</comment>
<dbReference type="STRING" id="1679170.AC625_05730"/>
<dbReference type="EMBL" id="LFZW01000001">
    <property type="protein sequence ID" value="KMY49075.1"/>
    <property type="molecule type" value="Genomic_DNA"/>
</dbReference>
<dbReference type="PRINTS" id="PR00097">
    <property type="entry name" value="ANTSNTHASEII"/>
</dbReference>
<evidence type="ECO:0000256" key="1">
    <source>
        <dbReference type="ARBA" id="ARBA00005077"/>
    </source>
</evidence>
<sequence>MKSYLHLSNGQSFEGKLLTKDMNDAMQGEMVFFTGMTGYQEVLTDPSYKNQIVVFTYPLIGNYGINDEDFESRKPHVAGVIVYQGDMSYSHFQARHSLKDYLDKWNIPLLSQIDTRAVVKTIRKLGSMEAAITPDLIYKVETSYNENSQLVSEVSSREITSYGNGTKHIVLLDFGYKKSILDSLINQNCKVTTVPFDTGLQTIQNLNPDGVVLSNGPGDPKQLNHLLENIKSILTQYPTMGICLGHQLTALAFGGNTKKMLFGHRGANQPIVDLKTKRVYMSSQNHSYEVAEESLMNTGLQVRFRNVNDGTVEGLVHTELPIVTTQYHPEANPGPAESVEHFTEFLQMINDYSGREKAYA</sequence>
<evidence type="ECO:0000256" key="8">
    <source>
        <dbReference type="HAMAP-Rule" id="MF_01209"/>
    </source>
</evidence>
<feature type="binding site" evidence="8">
    <location>
        <position position="247"/>
    </location>
    <ligand>
        <name>L-glutamine</name>
        <dbReference type="ChEBI" id="CHEBI:58359"/>
    </ligand>
</feature>
<evidence type="ECO:0000256" key="7">
    <source>
        <dbReference type="ARBA" id="ARBA00048816"/>
    </source>
</evidence>
<evidence type="ECO:0000256" key="4">
    <source>
        <dbReference type="ARBA" id="ARBA00022741"/>
    </source>
</evidence>
<evidence type="ECO:0000313" key="10">
    <source>
        <dbReference type="EMBL" id="KMY49075.1"/>
    </source>
</evidence>
<dbReference type="UniPathway" id="UPA00068">
    <property type="reaction ID" value="UER00171"/>
</dbReference>
<feature type="binding site" evidence="8">
    <location>
        <position position="47"/>
    </location>
    <ligand>
        <name>L-glutamine</name>
        <dbReference type="ChEBI" id="CHEBI:58359"/>
    </ligand>
</feature>
<evidence type="ECO:0000256" key="5">
    <source>
        <dbReference type="ARBA" id="ARBA00022840"/>
    </source>
</evidence>
<comment type="catalytic activity">
    <reaction evidence="7 8">
        <text>hydrogencarbonate + L-glutamine + 2 ATP + H2O = carbamoyl phosphate + L-glutamate + 2 ADP + phosphate + 2 H(+)</text>
        <dbReference type="Rhea" id="RHEA:18633"/>
        <dbReference type="ChEBI" id="CHEBI:15377"/>
        <dbReference type="ChEBI" id="CHEBI:15378"/>
        <dbReference type="ChEBI" id="CHEBI:17544"/>
        <dbReference type="ChEBI" id="CHEBI:29985"/>
        <dbReference type="ChEBI" id="CHEBI:30616"/>
        <dbReference type="ChEBI" id="CHEBI:43474"/>
        <dbReference type="ChEBI" id="CHEBI:58228"/>
        <dbReference type="ChEBI" id="CHEBI:58359"/>
        <dbReference type="ChEBI" id="CHEBI:456216"/>
        <dbReference type="EC" id="6.3.5.5"/>
    </reaction>
</comment>
<keyword evidence="8" id="KW-0665">Pyrimidine biosynthesis</keyword>
<dbReference type="InterPro" id="IPR029062">
    <property type="entry name" value="Class_I_gatase-like"/>
</dbReference>
<proteinExistence type="inferred from homology"/>
<comment type="pathway">
    <text evidence="8">Pyrimidine metabolism; UMP biosynthesis via de novo pathway; (S)-dihydroorotate from bicarbonate: step 1/3.</text>
</comment>
<dbReference type="InterPro" id="IPR017926">
    <property type="entry name" value="GATASE"/>
</dbReference>
<comment type="pathway">
    <text evidence="1 8">Amino-acid biosynthesis; L-arginine biosynthesis; carbamoyl phosphate from bicarbonate: step 1/1.</text>
</comment>
<keyword evidence="11" id="KW-1185">Reference proteome</keyword>
<dbReference type="InterPro" id="IPR050472">
    <property type="entry name" value="Anth_synth/Amidotransfase"/>
</dbReference>
<evidence type="ECO:0000256" key="6">
    <source>
        <dbReference type="ARBA" id="ARBA00022962"/>
    </source>
</evidence>
<dbReference type="GO" id="GO:0004088">
    <property type="term" value="F:carbamoyl-phosphate synthase (glutamine-hydrolyzing) activity"/>
    <property type="evidence" value="ECO:0007669"/>
    <property type="project" value="UniProtKB-UniRule"/>
</dbReference>
<dbReference type="PROSITE" id="PS51273">
    <property type="entry name" value="GATASE_TYPE_1"/>
    <property type="match status" value="1"/>
</dbReference>
<dbReference type="NCBIfam" id="NF009475">
    <property type="entry name" value="PRK12838.1"/>
    <property type="match status" value="1"/>
</dbReference>
<keyword evidence="4 8" id="KW-0547">Nucleotide-binding</keyword>
<name>A0A0K9GQZ5_9BACI</name>
<keyword evidence="8" id="KW-0055">Arginine biosynthesis</keyword>
<feature type="binding site" evidence="8">
    <location>
        <position position="285"/>
    </location>
    <ligand>
        <name>L-glutamine</name>
        <dbReference type="ChEBI" id="CHEBI:58359"/>
    </ligand>
</feature>
<organism evidence="10 11">
    <name type="scientific">Peribacillus loiseleuriae</name>
    <dbReference type="NCBI Taxonomy" id="1679170"/>
    <lineage>
        <taxon>Bacteria</taxon>
        <taxon>Bacillati</taxon>
        <taxon>Bacillota</taxon>
        <taxon>Bacilli</taxon>
        <taxon>Bacillales</taxon>
        <taxon>Bacillaceae</taxon>
        <taxon>Peribacillus</taxon>
    </lineage>
</organism>
<dbReference type="EC" id="6.3.5.5" evidence="8"/>
<feature type="active site" description="Nucleophile" evidence="8">
    <location>
        <position position="243"/>
    </location>
</feature>
<dbReference type="InterPro" id="IPR006274">
    <property type="entry name" value="CarbamoylP_synth_ssu"/>
</dbReference>
<dbReference type="PRINTS" id="PR00099">
    <property type="entry name" value="CPSGATASE"/>
</dbReference>
<dbReference type="Pfam" id="PF00117">
    <property type="entry name" value="GATase"/>
    <property type="match status" value="1"/>
</dbReference>
<keyword evidence="3 8" id="KW-0436">Ligase</keyword>